<dbReference type="PANTHER" id="PTHR48449:SF1">
    <property type="entry name" value="DUF1985 DOMAIN-CONTAINING PROTEIN"/>
    <property type="match status" value="1"/>
</dbReference>
<protein>
    <recommendedName>
        <fullName evidence="1">DUF1985 domain-containing protein</fullName>
    </recommendedName>
</protein>
<accession>A0A8S1ZWQ0</accession>
<dbReference type="Proteomes" id="UP000682877">
    <property type="component" value="Chromosome 2"/>
</dbReference>
<evidence type="ECO:0000313" key="3">
    <source>
        <dbReference type="Proteomes" id="UP000682877"/>
    </source>
</evidence>
<evidence type="ECO:0000259" key="1">
    <source>
        <dbReference type="Pfam" id="PF09331"/>
    </source>
</evidence>
<sequence>MPDPQTKINYISNFNVLPIVETAVDPDAWFRVLDSPLGVVVRFKQLNFQWSAKLVHHHLLSNQLVCENEHELWFLIRGQPGRFSLFEFEDITALNCYEPPPGINFEQSEEHIHFHSLLKLPVKCLSPSIEDIKKLCQNSAAEISKWSVDDRVRLCYLAILSNGLLGIDRRTGILIDHYRLIWAYVYIPSVGRSLGYPLPNATDRPKLLRFQGKVRRLPTANVFQSESVCDHYL</sequence>
<proteinExistence type="predicted"/>
<name>A0A8S1ZWQ0_ARAAE</name>
<organism evidence="2 3">
    <name type="scientific">Arabidopsis arenosa</name>
    <name type="common">Sand rock-cress</name>
    <name type="synonym">Cardaminopsis arenosa</name>
    <dbReference type="NCBI Taxonomy" id="38785"/>
    <lineage>
        <taxon>Eukaryota</taxon>
        <taxon>Viridiplantae</taxon>
        <taxon>Streptophyta</taxon>
        <taxon>Embryophyta</taxon>
        <taxon>Tracheophyta</taxon>
        <taxon>Spermatophyta</taxon>
        <taxon>Magnoliopsida</taxon>
        <taxon>eudicotyledons</taxon>
        <taxon>Gunneridae</taxon>
        <taxon>Pentapetalae</taxon>
        <taxon>rosids</taxon>
        <taxon>malvids</taxon>
        <taxon>Brassicales</taxon>
        <taxon>Brassicaceae</taxon>
        <taxon>Camelineae</taxon>
        <taxon>Arabidopsis</taxon>
    </lineage>
</organism>
<gene>
    <name evidence="2" type="ORF">AARE701A_LOCUS4574</name>
</gene>
<dbReference type="PANTHER" id="PTHR48449">
    <property type="entry name" value="DUF1985 DOMAIN-CONTAINING PROTEIN"/>
    <property type="match status" value="1"/>
</dbReference>
<evidence type="ECO:0000313" key="2">
    <source>
        <dbReference type="EMBL" id="CAE5962963.1"/>
    </source>
</evidence>
<keyword evidence="3" id="KW-1185">Reference proteome</keyword>
<feature type="domain" description="DUF1985" evidence="1">
    <location>
        <begin position="60"/>
        <end position="174"/>
    </location>
</feature>
<reference evidence="2" key="1">
    <citation type="submission" date="2021-01" db="EMBL/GenBank/DDBJ databases">
        <authorList>
            <person name="Bezrukov I."/>
        </authorList>
    </citation>
    <scope>NUCLEOTIDE SEQUENCE</scope>
</reference>
<dbReference type="InterPro" id="IPR015410">
    <property type="entry name" value="DUF1985"/>
</dbReference>
<dbReference type="Pfam" id="PF09331">
    <property type="entry name" value="DUF1985"/>
    <property type="match status" value="1"/>
</dbReference>
<dbReference type="AlphaFoldDB" id="A0A8S1ZWQ0"/>
<dbReference type="EMBL" id="LR999452">
    <property type="protein sequence ID" value="CAE5962963.1"/>
    <property type="molecule type" value="Genomic_DNA"/>
</dbReference>